<proteinExistence type="predicted"/>
<dbReference type="Gene3D" id="1.25.40.10">
    <property type="entry name" value="Tetratricopeptide repeat domain"/>
    <property type="match status" value="1"/>
</dbReference>
<dbReference type="AlphaFoldDB" id="A0A8J2XUY3"/>
<dbReference type="InterPro" id="IPR011990">
    <property type="entry name" value="TPR-like_helical_dom_sf"/>
</dbReference>
<evidence type="ECO:0000313" key="2">
    <source>
        <dbReference type="Proteomes" id="UP000607559"/>
    </source>
</evidence>
<sequence length="218" mass="25098">MIVFVPLIGSIAYFFTEIVPELNRGNWQGGLSSLLVSPAARTRRLEENLRFADTFNNRVLLANAYMLSGRTEEAIELYSSSLTGAFSENEYVINRLIAAYFKTERYPELILLAKKIYNTPPFARSEAHLYYARALEITGDKEGAEKEFRKMKGRFADFEARYQYSLFLQRAGRDSEAQGILEDIVKESPHLSSRERRANYTWIQKSREELRGSLIKKG</sequence>
<evidence type="ECO:0008006" key="3">
    <source>
        <dbReference type="Google" id="ProtNLM"/>
    </source>
</evidence>
<name>A0A8J2XUY3_9BACT</name>
<reference evidence="1" key="2">
    <citation type="submission" date="2020-09" db="EMBL/GenBank/DDBJ databases">
        <authorList>
            <person name="Sun Q."/>
            <person name="Zhou Y."/>
        </authorList>
    </citation>
    <scope>NUCLEOTIDE SEQUENCE</scope>
    <source>
        <strain evidence="1">CGMCC 1.15448</strain>
    </source>
</reference>
<organism evidence="1 2">
    <name type="scientific">Puia dinghuensis</name>
    <dbReference type="NCBI Taxonomy" id="1792502"/>
    <lineage>
        <taxon>Bacteria</taxon>
        <taxon>Pseudomonadati</taxon>
        <taxon>Bacteroidota</taxon>
        <taxon>Chitinophagia</taxon>
        <taxon>Chitinophagales</taxon>
        <taxon>Chitinophagaceae</taxon>
        <taxon>Puia</taxon>
    </lineage>
</organism>
<dbReference type="EMBL" id="BMJC01000004">
    <property type="protein sequence ID" value="GGB13704.1"/>
    <property type="molecule type" value="Genomic_DNA"/>
</dbReference>
<dbReference type="InterPro" id="IPR014562">
    <property type="entry name" value="UCP030959_TPR_rpt-cont"/>
</dbReference>
<gene>
    <name evidence="1" type="ORF">GCM10011511_41760</name>
</gene>
<dbReference type="PIRSF" id="PIRSF030959">
    <property type="entry name" value="UCP030959"/>
    <property type="match status" value="1"/>
</dbReference>
<keyword evidence="2" id="KW-1185">Reference proteome</keyword>
<dbReference type="SUPFAM" id="SSF48452">
    <property type="entry name" value="TPR-like"/>
    <property type="match status" value="1"/>
</dbReference>
<comment type="caution">
    <text evidence="1">The sequence shown here is derived from an EMBL/GenBank/DDBJ whole genome shotgun (WGS) entry which is preliminary data.</text>
</comment>
<accession>A0A8J2XUY3</accession>
<protein>
    <recommendedName>
        <fullName evidence="3">Tetratricopeptide repeat protein</fullName>
    </recommendedName>
</protein>
<evidence type="ECO:0000313" key="1">
    <source>
        <dbReference type="EMBL" id="GGB13704.1"/>
    </source>
</evidence>
<reference evidence="1" key="1">
    <citation type="journal article" date="2014" name="Int. J. Syst. Evol. Microbiol.">
        <title>Complete genome sequence of Corynebacterium casei LMG S-19264T (=DSM 44701T), isolated from a smear-ripened cheese.</title>
        <authorList>
            <consortium name="US DOE Joint Genome Institute (JGI-PGF)"/>
            <person name="Walter F."/>
            <person name="Albersmeier A."/>
            <person name="Kalinowski J."/>
            <person name="Ruckert C."/>
        </authorList>
    </citation>
    <scope>NUCLEOTIDE SEQUENCE</scope>
    <source>
        <strain evidence="1">CGMCC 1.15448</strain>
    </source>
</reference>
<dbReference type="Proteomes" id="UP000607559">
    <property type="component" value="Unassembled WGS sequence"/>
</dbReference>